<reference evidence="1 2" key="1">
    <citation type="submission" date="2015-12" db="EMBL/GenBank/DDBJ databases">
        <title>Genome sequence of Aneurinibacillus soli.</title>
        <authorList>
            <person name="Lee J.S."/>
            <person name="Lee K.C."/>
            <person name="Kim K.K."/>
            <person name="Lee B.W."/>
        </authorList>
    </citation>
    <scope>NUCLEOTIDE SEQUENCE [LARGE SCALE GENOMIC DNA]</scope>
    <source>
        <strain evidence="1 2">CB4</strain>
    </source>
</reference>
<dbReference type="KEGG" id="asoc:CB4_03195"/>
<name>A0A0U4WKL1_9BACL</name>
<evidence type="ECO:0000313" key="2">
    <source>
        <dbReference type="Proteomes" id="UP000217696"/>
    </source>
</evidence>
<gene>
    <name evidence="1" type="ORF">CB4_03195</name>
</gene>
<sequence>MSVQIQETILTLKNFLHEVDALSYKVEQSKEYHEIAKDSKMGILFFYAYLKCRRSFIAVDELVQSEVTSNFKHAYIEAFPFLRIMAECYIHFCYFTDEKTDKQTILKEYDEIKNKQLNKILRISKINYSNNEKVRKQEVTYIRRLKNTKFKKPFFFNQINELAKKTNNTRLYEIIFTKYNPYIHFNPINFTVYGSFKDGKFIFNHLDDSSRRLEGELLFYCIDIMMRLISRTCIFIKIPVFEELITTFESWNNMRGKFQTILFQQVNEQ</sequence>
<dbReference type="InterPro" id="IPR043733">
    <property type="entry name" value="DUF5677"/>
</dbReference>
<dbReference type="RefSeq" id="WP_096466711.1">
    <property type="nucleotide sequence ID" value="NZ_AP017312.1"/>
</dbReference>
<dbReference type="EMBL" id="AP017312">
    <property type="protein sequence ID" value="BAU29017.1"/>
    <property type="molecule type" value="Genomic_DNA"/>
</dbReference>
<dbReference type="OrthoDB" id="2991754at2"/>
<dbReference type="Pfam" id="PF18928">
    <property type="entry name" value="DUF5677"/>
    <property type="match status" value="1"/>
</dbReference>
<keyword evidence="2" id="KW-1185">Reference proteome</keyword>
<protein>
    <submittedName>
        <fullName evidence="1">Uncharacterized protein</fullName>
    </submittedName>
</protein>
<proteinExistence type="predicted"/>
<dbReference type="AlphaFoldDB" id="A0A0U4WKL1"/>
<evidence type="ECO:0000313" key="1">
    <source>
        <dbReference type="EMBL" id="BAU29017.1"/>
    </source>
</evidence>
<dbReference type="Proteomes" id="UP000217696">
    <property type="component" value="Chromosome"/>
</dbReference>
<organism evidence="1 2">
    <name type="scientific">Aneurinibacillus soli</name>
    <dbReference type="NCBI Taxonomy" id="1500254"/>
    <lineage>
        <taxon>Bacteria</taxon>
        <taxon>Bacillati</taxon>
        <taxon>Bacillota</taxon>
        <taxon>Bacilli</taxon>
        <taxon>Bacillales</taxon>
        <taxon>Paenibacillaceae</taxon>
        <taxon>Aneurinibacillus group</taxon>
        <taxon>Aneurinibacillus</taxon>
    </lineage>
</organism>
<accession>A0A0U4WKL1</accession>